<evidence type="ECO:0000256" key="1">
    <source>
        <dbReference type="ARBA" id="ARBA00022737"/>
    </source>
</evidence>
<evidence type="ECO:0000259" key="3">
    <source>
        <dbReference type="PROSITE" id="PS50825"/>
    </source>
</evidence>
<feature type="domain" description="HYR" evidence="3">
    <location>
        <begin position="638"/>
        <end position="719"/>
    </location>
</feature>
<reference evidence="4 5" key="1">
    <citation type="submission" date="2019-02" db="EMBL/GenBank/DDBJ databases">
        <title>Draft genome sequences of novel Actinobacteria.</title>
        <authorList>
            <person name="Sahin N."/>
            <person name="Ay H."/>
            <person name="Saygin H."/>
        </authorList>
    </citation>
    <scope>NUCLEOTIDE SEQUENCE [LARGE SCALE GENOMIC DNA]</scope>
    <source>
        <strain evidence="4 5">KC603</strain>
    </source>
</reference>
<dbReference type="InterPro" id="IPR003410">
    <property type="entry name" value="HYR_dom"/>
</dbReference>
<evidence type="ECO:0000313" key="4">
    <source>
        <dbReference type="EMBL" id="TDC53295.1"/>
    </source>
</evidence>
<protein>
    <submittedName>
        <fullName evidence="4">HYR domain-containing protein</fullName>
    </submittedName>
</protein>
<dbReference type="Gene3D" id="2.115.10.20">
    <property type="entry name" value="Glycosyl hydrolase domain, family 43"/>
    <property type="match status" value="1"/>
</dbReference>
<dbReference type="Pfam" id="PF02494">
    <property type="entry name" value="HYR"/>
    <property type="match status" value="1"/>
</dbReference>
<sequence length="862" mass="92181">MSNPLSPSFRKRWKLRSRAAAGLLAMGTASALCFGTPGTVSASAQLTEPFDNEKAQLDCTAAIKADVSDVRGHLMLPTVGTEWGSTMSWESSAPNVVSTSGWVTRPGAGASPAMVQLTATATQNAAVATCDYDVTVTPLPEEKTYDHYLFASFHGGDDGGRNGEQIWLSASKGNDPFNWYELNYDQGTAVSQPILQTVNPPKGQTGLRDPSLIRSADGDRFYLLATDLKTFQDGQSWSYRQSRGSRNLVVYESDDLVNWSEPRFIKVEDDHAGNVWAPEAFYDAELGQYIVFWASNLYPDDNIATRNTSQISYNRIRVSTTRDFVTFTEPTTWINLDRSTGQQGWGMIDSTMIQANDKIYRLTKDENGFRVLLQYIDSLDDLYDTWGVEETTPYVTNRNPITALAESPNAWTMVGNPNGSSKWQIPGLTGGNLEGPLVFKDNTEDMWYVFIDYASGGGYVAWRSDSMDKAPNEWEFLGQSWCNITGRSTACTAQSPTSPLWSLPVSPRHGSVLPITSEEWEAVMTSFNSPVHVDASVVKADGTVVEDGAWVNEVPRLKVDWTDFNGTGLAPAWLQLIEGHNGGPRMISPEQITTGIVQGMTLPLNAEEGTNWAQVEYRDASLGGDAVRLWTPDVSYNVDTVAPVLEPLDDIEVESTSFSGATVDYAANATDATSGVAGDVACTPASGSVFPLGTTTVECSAMDNAGNTVSDRFDVTVRLKVLCDRTITDRVNRGLQVTEGVTCVTEGARVLGGVTVSEGAGVIVDGAFVSGGLTATGATVVDVQNTSINGAVAITGTTASVTYVGNTVRGSVTISGNATGILPIVIGGNTSTGPLSCTGNTPALVNGGTPNTGVRTGQCSGL</sequence>
<dbReference type="Proteomes" id="UP000295621">
    <property type="component" value="Unassembled WGS sequence"/>
</dbReference>
<keyword evidence="2" id="KW-0732">Signal</keyword>
<dbReference type="EMBL" id="SMKL01000010">
    <property type="protein sequence ID" value="TDC53295.1"/>
    <property type="molecule type" value="Genomic_DNA"/>
</dbReference>
<feature type="chain" id="PRO_5038926416" evidence="2">
    <location>
        <begin position="32"/>
        <end position="862"/>
    </location>
</feature>
<dbReference type="RefSeq" id="WP_131980487.1">
    <property type="nucleotide sequence ID" value="NZ_SMKL01000010.1"/>
</dbReference>
<dbReference type="PANTHER" id="PTHR43301:SF3">
    <property type="entry name" value="ARABINAN ENDO-1,5-ALPHA-L-ARABINOSIDASE A-RELATED"/>
    <property type="match status" value="1"/>
</dbReference>
<accession>A0A4V2XXP6</accession>
<dbReference type="InterPro" id="IPR050727">
    <property type="entry name" value="GH43_arabinanases"/>
</dbReference>
<proteinExistence type="predicted"/>
<gene>
    <name evidence="4" type="ORF">E1212_06410</name>
</gene>
<dbReference type="PROSITE" id="PS50825">
    <property type="entry name" value="HYR"/>
    <property type="match status" value="1"/>
</dbReference>
<name>A0A4V2XXP6_9ACTN</name>
<dbReference type="CDD" id="cd08983">
    <property type="entry name" value="GH43_Bt3655-like"/>
    <property type="match status" value="1"/>
</dbReference>
<keyword evidence="5" id="KW-1185">Reference proteome</keyword>
<dbReference type="AlphaFoldDB" id="A0A4V2XXP6"/>
<organism evidence="4 5">
    <name type="scientific">Jiangella ureilytica</name>
    <dbReference type="NCBI Taxonomy" id="2530374"/>
    <lineage>
        <taxon>Bacteria</taxon>
        <taxon>Bacillati</taxon>
        <taxon>Actinomycetota</taxon>
        <taxon>Actinomycetes</taxon>
        <taxon>Jiangellales</taxon>
        <taxon>Jiangellaceae</taxon>
        <taxon>Jiangella</taxon>
    </lineage>
</organism>
<keyword evidence="1" id="KW-0677">Repeat</keyword>
<comment type="caution">
    <text evidence="4">The sequence shown here is derived from an EMBL/GenBank/DDBJ whole genome shotgun (WGS) entry which is preliminary data.</text>
</comment>
<dbReference type="PANTHER" id="PTHR43301">
    <property type="entry name" value="ARABINAN ENDO-1,5-ALPHA-L-ARABINOSIDASE"/>
    <property type="match status" value="1"/>
</dbReference>
<dbReference type="Pfam" id="PF20578">
    <property type="entry name" value="aBig_2"/>
    <property type="match status" value="1"/>
</dbReference>
<dbReference type="InterPro" id="IPR046780">
    <property type="entry name" value="aBig_2"/>
</dbReference>
<evidence type="ECO:0000256" key="2">
    <source>
        <dbReference type="SAM" id="SignalP"/>
    </source>
</evidence>
<dbReference type="InterPro" id="IPR023296">
    <property type="entry name" value="Glyco_hydro_beta-prop_sf"/>
</dbReference>
<evidence type="ECO:0000313" key="5">
    <source>
        <dbReference type="Proteomes" id="UP000295621"/>
    </source>
</evidence>
<feature type="signal peptide" evidence="2">
    <location>
        <begin position="1"/>
        <end position="31"/>
    </location>
</feature>
<dbReference type="SUPFAM" id="SSF75005">
    <property type="entry name" value="Arabinanase/levansucrase/invertase"/>
    <property type="match status" value="1"/>
</dbReference>
<dbReference type="OrthoDB" id="9758923at2"/>